<evidence type="ECO:0000256" key="2">
    <source>
        <dbReference type="ARBA" id="ARBA00022692"/>
    </source>
</evidence>
<dbReference type="GO" id="GO:0071683">
    <property type="term" value="C:sensory dendrite"/>
    <property type="evidence" value="ECO:0007669"/>
    <property type="project" value="TreeGrafter"/>
</dbReference>
<dbReference type="GO" id="GO:0050954">
    <property type="term" value="P:sensory perception of mechanical stimulus"/>
    <property type="evidence" value="ECO:0007669"/>
    <property type="project" value="TreeGrafter"/>
</dbReference>
<feature type="transmembrane region" description="Helical" evidence="5">
    <location>
        <begin position="215"/>
        <end position="238"/>
    </location>
</feature>
<comment type="subcellular location">
    <subcellularLocation>
        <location evidence="1">Membrane</location>
        <topology evidence="1">Multi-pass membrane protein</topology>
    </subcellularLocation>
</comment>
<evidence type="ECO:0000256" key="4">
    <source>
        <dbReference type="ARBA" id="ARBA00023136"/>
    </source>
</evidence>
<dbReference type="GO" id="GO:0016020">
    <property type="term" value="C:membrane"/>
    <property type="evidence" value="ECO:0007669"/>
    <property type="project" value="UniProtKB-SubCell"/>
</dbReference>
<evidence type="ECO:0000256" key="5">
    <source>
        <dbReference type="SAM" id="Phobius"/>
    </source>
</evidence>
<proteinExistence type="predicted"/>
<keyword evidence="4 5" id="KW-0472">Membrane</keyword>
<dbReference type="InterPro" id="IPR026673">
    <property type="entry name" value="SPEC3/Stum"/>
</dbReference>
<dbReference type="GO" id="GO:0019230">
    <property type="term" value="P:proprioception"/>
    <property type="evidence" value="ECO:0007669"/>
    <property type="project" value="TreeGrafter"/>
</dbReference>
<evidence type="ECO:0000256" key="1">
    <source>
        <dbReference type="ARBA" id="ARBA00004141"/>
    </source>
</evidence>
<organism evidence="6">
    <name type="scientific">Culicoides sonorensis</name>
    <name type="common">Biting midge</name>
    <dbReference type="NCBI Taxonomy" id="179676"/>
    <lineage>
        <taxon>Eukaryota</taxon>
        <taxon>Metazoa</taxon>
        <taxon>Ecdysozoa</taxon>
        <taxon>Arthropoda</taxon>
        <taxon>Hexapoda</taxon>
        <taxon>Insecta</taxon>
        <taxon>Pterygota</taxon>
        <taxon>Neoptera</taxon>
        <taxon>Endopterygota</taxon>
        <taxon>Diptera</taxon>
        <taxon>Nematocera</taxon>
        <taxon>Chironomoidea</taxon>
        <taxon>Ceratopogonidae</taxon>
        <taxon>Ceratopogoninae</taxon>
        <taxon>Culicoides</taxon>
        <taxon>Monoculicoides</taxon>
    </lineage>
</organism>
<protein>
    <submittedName>
        <fullName evidence="6">CSON009633 protein</fullName>
    </submittedName>
</protein>
<accession>A0A336MXS2</accession>
<dbReference type="Pfam" id="PF15795">
    <property type="entry name" value="Spec3"/>
    <property type="match status" value="1"/>
</dbReference>
<evidence type="ECO:0000256" key="3">
    <source>
        <dbReference type="ARBA" id="ARBA00022989"/>
    </source>
</evidence>
<dbReference type="GO" id="GO:0042330">
    <property type="term" value="P:taxis"/>
    <property type="evidence" value="ECO:0007669"/>
    <property type="project" value="TreeGrafter"/>
</dbReference>
<name>A0A336MXS2_CULSO</name>
<reference evidence="6" key="1">
    <citation type="submission" date="2018-07" db="EMBL/GenBank/DDBJ databases">
        <authorList>
            <person name="Quirk P.G."/>
            <person name="Krulwich T.A."/>
        </authorList>
    </citation>
    <scope>NUCLEOTIDE SEQUENCE</scope>
</reference>
<keyword evidence="2 5" id="KW-0812">Transmembrane</keyword>
<dbReference type="VEuPathDB" id="VectorBase:CSON009633"/>
<keyword evidence="3 5" id="KW-1133">Transmembrane helix</keyword>
<dbReference type="EMBL" id="UFQT01003853">
    <property type="protein sequence ID" value="SSX35314.1"/>
    <property type="molecule type" value="Genomic_DNA"/>
</dbReference>
<feature type="transmembrane region" description="Helical" evidence="5">
    <location>
        <begin position="171"/>
        <end position="195"/>
    </location>
</feature>
<dbReference type="PANTHER" id="PTHR21676:SF6">
    <property type="entry name" value="PROTEIN STUM"/>
    <property type="match status" value="1"/>
</dbReference>
<dbReference type="PANTHER" id="PTHR21676">
    <property type="entry name" value="PROTEIN STUM"/>
    <property type="match status" value="1"/>
</dbReference>
<sequence>MQPGGKLGAFKKLNCFKRQKKEGSTATLQSKSSKMEKPGICSKLMCCRRKDKVSEKSDMMENGKKTGLARICPCMGRKNKEDKMKASKAWTNKSISTTSAPKKGCFGRFIDKMMCCRKKPTEEERRASIISKKASIGPTVKTEDSGPKIDMSLVEHASMMRAAVPVLKIPMAWVCLVFNVLVPGLGTIISGCLCLCFGHPRFSASDNWRGRIGTFVINIIVGISQAFTIIFCLVGWGWSIWWGMMMVELAKKHKKLMLDAALAENVEEGTISSNRTGAAPPVLAQNHGGR</sequence>
<dbReference type="AlphaFoldDB" id="A0A336MXS2"/>
<gene>
    <name evidence="6" type="primary">CSON009633</name>
</gene>
<evidence type="ECO:0000313" key="6">
    <source>
        <dbReference type="EMBL" id="SSX35314.1"/>
    </source>
</evidence>